<name>A0A5D3GEL9_9PSED</name>
<organism evidence="2 3">
    <name type="scientific">Pseudomonas synxantha</name>
    <dbReference type="NCBI Taxonomy" id="47883"/>
    <lineage>
        <taxon>Bacteria</taxon>
        <taxon>Pseudomonadati</taxon>
        <taxon>Pseudomonadota</taxon>
        <taxon>Gammaproteobacteria</taxon>
        <taxon>Pseudomonadales</taxon>
        <taxon>Pseudomonadaceae</taxon>
        <taxon>Pseudomonas</taxon>
    </lineage>
</organism>
<dbReference type="EMBL" id="VSRO01000005">
    <property type="protein sequence ID" value="TYK57855.1"/>
    <property type="molecule type" value="Genomic_DNA"/>
</dbReference>
<accession>A0A5D3GEL9</accession>
<reference evidence="2 3" key="2">
    <citation type="submission" date="2019-08" db="EMBL/GenBank/DDBJ databases">
        <authorList>
            <person name="Brilhante M."/>
            <person name="Perreten V."/>
        </authorList>
    </citation>
    <scope>NUCLEOTIDE SEQUENCE [LARGE SCALE GENOMIC DNA]</scope>
    <source>
        <strain evidence="2 3">MCP106</strain>
    </source>
</reference>
<dbReference type="AlphaFoldDB" id="A0A5D3GEL9"/>
<dbReference type="RefSeq" id="WP_148853239.1">
    <property type="nucleotide sequence ID" value="NZ_VSRO01000005.1"/>
</dbReference>
<feature type="region of interest" description="Disordered" evidence="1">
    <location>
        <begin position="600"/>
        <end position="646"/>
    </location>
</feature>
<gene>
    <name evidence="2" type="ORF">FXO26_11340</name>
</gene>
<evidence type="ECO:0000313" key="2">
    <source>
        <dbReference type="EMBL" id="TYK57855.1"/>
    </source>
</evidence>
<evidence type="ECO:0000313" key="3">
    <source>
        <dbReference type="Proteomes" id="UP000324029"/>
    </source>
</evidence>
<sequence>MNNTTKYSINQIYAKVDSAQVPVNKREMFLRRRDAAAMRLDGASLKQIYAETGISPSEIHRLMDRFKTKDENGVCFGEAACIPGFRVKKYERIKQVLPKKSEQKGGMAGVMDNLLKAFPNILTSFIEYVFRRNAPVGRGMKYQKTLLFQDFYEICRSEGVSDNAWPLSQPRGAKKTISKLINNILEQNFQAAALAVGGQLSLIHTAVGNGIEPLFSQCEVLDVLEIDSHYLDGKFVLHIKGDRRLTTKDVIDRFWLICARCRKSKAIFSARYVFASQVTALDIFQVICDAYLGNWKPREKLSVTNLEYIPGAGMPYFVFPELRYHSIAAIYFDNAMQHYAQDVQDLCLEKLGIAVDYGPLGSPGRRTNIERLFKTLSSQVLHTLSSTTGSHPYDGRSDTPEEAAVYYDINVDEALEVLDVYIANFNALPSGGANKGNSPLEVIKAYQDYNMLFKPIVSELLVNSKDINSLCRRVTVRGSIAKGVRPRIKLDRALYTSSVLAEMPSLIGQDIIVRIDPDDYRTVSAFFINGLPLDILTVEAAWRDYRHSVQTRKLINRAIDKKSFQINIGQRPIIVYRNYLLQTKSARNNLALQRLLSENPELGDPVPHDKYPAGSDNSDIPDSSDRKEKNREPQWRSFSISQFEED</sequence>
<dbReference type="Gene3D" id="3.30.420.10">
    <property type="entry name" value="Ribonuclease H-like superfamily/Ribonuclease H"/>
    <property type="match status" value="1"/>
</dbReference>
<dbReference type="Proteomes" id="UP000324029">
    <property type="component" value="Unassembled WGS sequence"/>
</dbReference>
<feature type="compositionally biased region" description="Basic and acidic residues" evidence="1">
    <location>
        <begin position="623"/>
        <end position="634"/>
    </location>
</feature>
<protein>
    <recommendedName>
        <fullName evidence="4">Integrase catalytic domain-containing protein</fullName>
    </recommendedName>
</protein>
<evidence type="ECO:0008006" key="4">
    <source>
        <dbReference type="Google" id="ProtNLM"/>
    </source>
</evidence>
<proteinExistence type="predicted"/>
<dbReference type="GO" id="GO:0003676">
    <property type="term" value="F:nucleic acid binding"/>
    <property type="evidence" value="ECO:0007669"/>
    <property type="project" value="InterPro"/>
</dbReference>
<dbReference type="InterPro" id="IPR036397">
    <property type="entry name" value="RNaseH_sf"/>
</dbReference>
<reference evidence="2 3" key="1">
    <citation type="submission" date="2019-08" db="EMBL/GenBank/DDBJ databases">
        <title>Subclass B2 metallo-beta lactamase from Pseudomonas synxantha.</title>
        <authorList>
            <person name="Poirel L."/>
            <person name="Palmieri M."/>
            <person name="Masseron A."/>
            <person name="Perreten V."/>
            <person name="Nordman P."/>
        </authorList>
    </citation>
    <scope>NUCLEOTIDE SEQUENCE [LARGE SCALE GENOMIC DNA]</scope>
    <source>
        <strain evidence="2 3">MCP106</strain>
    </source>
</reference>
<evidence type="ECO:0000256" key="1">
    <source>
        <dbReference type="SAM" id="MobiDB-lite"/>
    </source>
</evidence>
<comment type="caution">
    <text evidence="2">The sequence shown here is derived from an EMBL/GenBank/DDBJ whole genome shotgun (WGS) entry which is preliminary data.</text>
</comment>
<feature type="compositionally biased region" description="Polar residues" evidence="1">
    <location>
        <begin position="636"/>
        <end position="646"/>
    </location>
</feature>